<keyword evidence="2" id="KW-0813">Transport</keyword>
<dbReference type="GO" id="GO:0031210">
    <property type="term" value="F:phosphatidylcholine binding"/>
    <property type="evidence" value="ECO:0007669"/>
    <property type="project" value="TreeGrafter"/>
</dbReference>
<dbReference type="Pfam" id="PF00168">
    <property type="entry name" value="C2"/>
    <property type="match status" value="3"/>
</dbReference>
<keyword evidence="6" id="KW-0106">Calcium</keyword>
<evidence type="ECO:0000256" key="8">
    <source>
        <dbReference type="ARBA" id="ARBA00023055"/>
    </source>
</evidence>
<dbReference type="CDD" id="cd04030">
    <property type="entry name" value="C2C_KIAA1228"/>
    <property type="match status" value="1"/>
</dbReference>
<dbReference type="InterPro" id="IPR035892">
    <property type="entry name" value="C2_domain_sf"/>
</dbReference>
<dbReference type="GO" id="GO:0005509">
    <property type="term" value="F:calcium ion binding"/>
    <property type="evidence" value="ECO:0007669"/>
    <property type="project" value="TreeGrafter"/>
</dbReference>
<organism evidence="11 12">
    <name type="scientific">Apolygus lucorum</name>
    <name type="common">Small green plant bug</name>
    <name type="synonym">Lygocoris lucorum</name>
    <dbReference type="NCBI Taxonomy" id="248454"/>
    <lineage>
        <taxon>Eukaryota</taxon>
        <taxon>Metazoa</taxon>
        <taxon>Ecdysozoa</taxon>
        <taxon>Arthropoda</taxon>
        <taxon>Hexapoda</taxon>
        <taxon>Insecta</taxon>
        <taxon>Pterygota</taxon>
        <taxon>Neoptera</taxon>
        <taxon>Paraneoptera</taxon>
        <taxon>Hemiptera</taxon>
        <taxon>Heteroptera</taxon>
        <taxon>Panheteroptera</taxon>
        <taxon>Cimicomorpha</taxon>
        <taxon>Miridae</taxon>
        <taxon>Mirini</taxon>
        <taxon>Apolygus</taxon>
    </lineage>
</organism>
<evidence type="ECO:0000256" key="2">
    <source>
        <dbReference type="ARBA" id="ARBA00022448"/>
    </source>
</evidence>
<dbReference type="Pfam" id="PF17047">
    <property type="entry name" value="SMP_LBD"/>
    <property type="match status" value="1"/>
</dbReference>
<dbReference type="PROSITE" id="PS51847">
    <property type="entry name" value="SMP"/>
    <property type="match status" value="1"/>
</dbReference>
<dbReference type="OrthoDB" id="1029639at2759"/>
<name>A0A6A4J7Z2_APOLU</name>
<dbReference type="Proteomes" id="UP000466442">
    <property type="component" value="Unassembled WGS sequence"/>
</dbReference>
<dbReference type="GO" id="GO:0006869">
    <property type="term" value="P:lipid transport"/>
    <property type="evidence" value="ECO:0007669"/>
    <property type="project" value="UniProtKB-KW"/>
</dbReference>
<keyword evidence="12" id="KW-1185">Reference proteome</keyword>
<keyword evidence="9" id="KW-0446">Lipid-binding</keyword>
<keyword evidence="10" id="KW-0472">Membrane</keyword>
<dbReference type="EMBL" id="WIXP02000010">
    <property type="protein sequence ID" value="KAF6204014.1"/>
    <property type="molecule type" value="Genomic_DNA"/>
</dbReference>
<sequence>MDSKSDDSSSERQIVSRQIGTGSSMLHLLYNFSKQAGKIAVVYLLGYFNISPAWLLAPVVLSVLREEWGKEKQLKRNIAKAAALSNEKEVILARVDDLPAWVFFPDVERAEWVNRIINQVWPNVNHYTKDLIKDVIEPAVRENLLQYKLSGFSFQKMRLGTIPPRIGGIKVYDKNVSRNEIIMDMDLFYAGDCDISFSLSGMSGGIKDFQIHGMIRIVMKPLIRTIPLVGGLQIYFLNNPTIDFNLVGVADLLDMPGLSDMLRKIIVEQISAMMVLPNKLPIVLSETVPHKVLKFPEPQGVLRVHVVEAKQLMKKDISMLGKGKSDPYAIITLGADNFKTQTIDNTVEPKWDFWCEFPIHSVTGQALDCRLFDHDDSKKDSKLGSATVEVLGVTRKGEVDSWVTLEEAKTGLVHLRMKWLQLSENLNDLKEALHETQTLRVTSMSTAVLMVFIDSAKDLPKSGGKSGGSPPDPQFSATVGKKTYLSNIQYRTDCPVFEQGFTFLVSNPETDTFHLKITDTKTATEIGKMSYNLSLLLDKPNLELDDQPLSLKGSGPDSSVMISMKIRILKYLGPSKDDGGDELSIYGEEIKTAPPPIPAPQPPPAAPQITKQPSLMKQESVKKEDNISIKSGLSNIQSADLTIEGTPEHKSFEKPLEPVNDPMYVSQAPPKVESAPSGLHHRYPSTASSVGGGDLGKIQLTLRYSVQRQRLVVIVHKIANLPLKDPSNIPDPYVKLYLLPERSKETKRKTETVKDNCNPTYDETFEYVMSQGELTNRQLEVTILTQKTWKSPVMGMVTVNLSELDLTKATTAWYDLQPESSKEKDQ</sequence>
<dbReference type="SUPFAM" id="SSF49562">
    <property type="entry name" value="C2 domain (Calcium/lipid-binding domain, CaLB)"/>
    <property type="match status" value="3"/>
</dbReference>
<keyword evidence="7" id="KW-1133">Transmembrane helix</keyword>
<dbReference type="InterPro" id="IPR037749">
    <property type="entry name" value="Ext_Synaptotagmin_C2B"/>
</dbReference>
<dbReference type="GO" id="GO:0005789">
    <property type="term" value="C:endoplasmic reticulum membrane"/>
    <property type="evidence" value="ECO:0007669"/>
    <property type="project" value="TreeGrafter"/>
</dbReference>
<dbReference type="InterPro" id="IPR031468">
    <property type="entry name" value="SMP_LBD"/>
</dbReference>
<dbReference type="AlphaFoldDB" id="A0A6A4J7Z2"/>
<dbReference type="CDD" id="cd21670">
    <property type="entry name" value="SMP_ESyt"/>
    <property type="match status" value="1"/>
</dbReference>
<dbReference type="GO" id="GO:0035091">
    <property type="term" value="F:phosphatidylinositol binding"/>
    <property type="evidence" value="ECO:0007669"/>
    <property type="project" value="TreeGrafter"/>
</dbReference>
<evidence type="ECO:0000313" key="12">
    <source>
        <dbReference type="Proteomes" id="UP000466442"/>
    </source>
</evidence>
<keyword evidence="3" id="KW-0812">Transmembrane</keyword>
<dbReference type="GO" id="GO:0008429">
    <property type="term" value="F:phosphatidylethanolamine binding"/>
    <property type="evidence" value="ECO:0007669"/>
    <property type="project" value="TreeGrafter"/>
</dbReference>
<comment type="subcellular location">
    <subcellularLocation>
        <location evidence="1">Membrane</location>
    </subcellularLocation>
</comment>
<dbReference type="InterPro" id="IPR039010">
    <property type="entry name" value="Synaptotagmin_SMP"/>
</dbReference>
<dbReference type="InterPro" id="IPR051634">
    <property type="entry name" value="Extended_Synaptotagmin"/>
</dbReference>
<evidence type="ECO:0000313" key="11">
    <source>
        <dbReference type="EMBL" id="KAF6204014.1"/>
    </source>
</evidence>
<comment type="caution">
    <text evidence="11">The sequence shown here is derived from an EMBL/GenBank/DDBJ whole genome shotgun (WGS) entry which is preliminary data.</text>
</comment>
<dbReference type="PANTHER" id="PTHR45761:SF1">
    <property type="entry name" value="EXTENDED SYNAPTOTAGMIN-LIKE PROTEIN 2, ISOFORM C"/>
    <property type="match status" value="1"/>
</dbReference>
<dbReference type="FunFam" id="2.60.40.150:FF:000093">
    <property type="entry name" value="Extended synaptotagmin 3"/>
    <property type="match status" value="1"/>
</dbReference>
<dbReference type="CDD" id="cd04050">
    <property type="entry name" value="C2B_Synaptotagmin-like"/>
    <property type="match status" value="1"/>
</dbReference>
<evidence type="ECO:0000256" key="6">
    <source>
        <dbReference type="ARBA" id="ARBA00022837"/>
    </source>
</evidence>
<evidence type="ECO:0000256" key="9">
    <source>
        <dbReference type="ARBA" id="ARBA00023121"/>
    </source>
</evidence>
<dbReference type="FunFam" id="2.60.40.150:FF:000155">
    <property type="entry name" value="extended synaptotagmin-2 isoform X1"/>
    <property type="match status" value="1"/>
</dbReference>
<keyword evidence="4" id="KW-0479">Metal-binding</keyword>
<evidence type="ECO:0000256" key="3">
    <source>
        <dbReference type="ARBA" id="ARBA00022692"/>
    </source>
</evidence>
<keyword evidence="8" id="KW-0445">Lipid transport</keyword>
<reference evidence="11" key="1">
    <citation type="journal article" date="2021" name="Mol. Ecol. Resour.">
        <title>Apolygus lucorum genome provides insights into omnivorousness and mesophyll feeding.</title>
        <authorList>
            <person name="Liu Y."/>
            <person name="Liu H."/>
            <person name="Wang H."/>
            <person name="Huang T."/>
            <person name="Liu B."/>
            <person name="Yang B."/>
            <person name="Yin L."/>
            <person name="Li B."/>
            <person name="Zhang Y."/>
            <person name="Zhang S."/>
            <person name="Jiang F."/>
            <person name="Zhang X."/>
            <person name="Ren Y."/>
            <person name="Wang B."/>
            <person name="Wang S."/>
            <person name="Lu Y."/>
            <person name="Wu K."/>
            <person name="Fan W."/>
            <person name="Wang G."/>
        </authorList>
    </citation>
    <scope>NUCLEOTIDE SEQUENCE</scope>
    <source>
        <strain evidence="11">12Hb</strain>
    </source>
</reference>
<dbReference type="PANTHER" id="PTHR45761">
    <property type="entry name" value="EXTENDED SYNAPTOTAGMIN-LIKE PROTEIN 2, ISOFORM C"/>
    <property type="match status" value="1"/>
</dbReference>
<gene>
    <name evidence="11" type="ORF">GE061_002353</name>
</gene>
<accession>A0A6A4J7Z2</accession>
<evidence type="ECO:0000256" key="1">
    <source>
        <dbReference type="ARBA" id="ARBA00004370"/>
    </source>
</evidence>
<dbReference type="GO" id="GO:0061817">
    <property type="term" value="P:endoplasmic reticulum-plasma membrane tethering"/>
    <property type="evidence" value="ECO:0007669"/>
    <property type="project" value="InterPro"/>
</dbReference>
<dbReference type="GO" id="GO:0005544">
    <property type="term" value="F:calcium-dependent phospholipid binding"/>
    <property type="evidence" value="ECO:0007669"/>
    <property type="project" value="TreeGrafter"/>
</dbReference>
<keyword evidence="5" id="KW-0677">Repeat</keyword>
<protein>
    <submittedName>
        <fullName evidence="11">Uncharacterized protein</fullName>
    </submittedName>
</protein>
<evidence type="ECO:0000256" key="4">
    <source>
        <dbReference type="ARBA" id="ARBA00022723"/>
    </source>
</evidence>
<evidence type="ECO:0000256" key="10">
    <source>
        <dbReference type="ARBA" id="ARBA00023136"/>
    </source>
</evidence>
<dbReference type="PROSITE" id="PS50004">
    <property type="entry name" value="C2"/>
    <property type="match status" value="3"/>
</dbReference>
<proteinExistence type="predicted"/>
<dbReference type="SMART" id="SM00239">
    <property type="entry name" value="C2"/>
    <property type="match status" value="3"/>
</dbReference>
<evidence type="ECO:0000256" key="7">
    <source>
        <dbReference type="ARBA" id="ARBA00022989"/>
    </source>
</evidence>
<evidence type="ECO:0000256" key="5">
    <source>
        <dbReference type="ARBA" id="ARBA00022737"/>
    </source>
</evidence>
<dbReference type="InterPro" id="IPR037752">
    <property type="entry name" value="C2C_KIAA1228"/>
</dbReference>
<dbReference type="InterPro" id="IPR000008">
    <property type="entry name" value="C2_dom"/>
</dbReference>
<dbReference type="Gene3D" id="2.60.40.150">
    <property type="entry name" value="C2 domain"/>
    <property type="match status" value="3"/>
</dbReference>